<dbReference type="InterPro" id="IPR005911">
    <property type="entry name" value="YhcC-like"/>
</dbReference>
<dbReference type="SFLD" id="SFLDS00029">
    <property type="entry name" value="Radical_SAM"/>
    <property type="match status" value="1"/>
</dbReference>
<dbReference type="InterPro" id="IPR006638">
    <property type="entry name" value="Elp3/MiaA/NifB-like_rSAM"/>
</dbReference>
<dbReference type="SMART" id="SM00729">
    <property type="entry name" value="Elp3"/>
    <property type="match status" value="1"/>
</dbReference>
<accession>A0ABR6YUW9</accession>
<dbReference type="PANTHER" id="PTHR11135:SF1">
    <property type="entry name" value="PROTEIN YHCC"/>
    <property type="match status" value="1"/>
</dbReference>
<dbReference type="InterPro" id="IPR032432">
    <property type="entry name" value="Radical_SAM_C"/>
</dbReference>
<comment type="cofactor">
    <cofactor evidence="1">
        <name>[4Fe-4S] cluster</name>
        <dbReference type="ChEBI" id="CHEBI:49883"/>
    </cofactor>
</comment>
<dbReference type="NCBIfam" id="TIGR01212">
    <property type="entry name" value="TIGR01212 family radical SAM protein"/>
    <property type="match status" value="1"/>
</dbReference>
<dbReference type="InterPro" id="IPR013785">
    <property type="entry name" value="Aldolase_TIM"/>
</dbReference>
<dbReference type="PROSITE" id="PS51918">
    <property type="entry name" value="RADICAL_SAM"/>
    <property type="match status" value="1"/>
</dbReference>
<evidence type="ECO:0000256" key="3">
    <source>
        <dbReference type="ARBA" id="ARBA00022691"/>
    </source>
</evidence>
<dbReference type="Proteomes" id="UP000622405">
    <property type="component" value="Unassembled WGS sequence"/>
</dbReference>
<evidence type="ECO:0000256" key="4">
    <source>
        <dbReference type="ARBA" id="ARBA00022723"/>
    </source>
</evidence>
<keyword evidence="6" id="KW-0411">Iron-sulfur</keyword>
<proteinExistence type="predicted"/>
<dbReference type="Pfam" id="PF16199">
    <property type="entry name" value="Radical_SAM_C"/>
    <property type="match status" value="1"/>
</dbReference>
<dbReference type="InterPro" id="IPR007197">
    <property type="entry name" value="rSAM"/>
</dbReference>
<name>A0ABR6YUW9_9FIRM</name>
<dbReference type="Pfam" id="PF04055">
    <property type="entry name" value="Radical_SAM"/>
    <property type="match status" value="1"/>
</dbReference>
<dbReference type="SFLD" id="SFLDG01091">
    <property type="entry name" value="uncharacterized_CHP01210-like"/>
    <property type="match status" value="1"/>
</dbReference>
<dbReference type="PANTHER" id="PTHR11135">
    <property type="entry name" value="HISTONE ACETYLTRANSFERASE-RELATED"/>
    <property type="match status" value="1"/>
</dbReference>
<evidence type="ECO:0000256" key="6">
    <source>
        <dbReference type="ARBA" id="ARBA00023014"/>
    </source>
</evidence>
<gene>
    <name evidence="8" type="ORF">GH811_05000</name>
</gene>
<protein>
    <submittedName>
        <fullName evidence="8">TIGR01212 family radical SAM protein</fullName>
    </submittedName>
</protein>
<evidence type="ECO:0000256" key="2">
    <source>
        <dbReference type="ARBA" id="ARBA00022485"/>
    </source>
</evidence>
<comment type="caution">
    <text evidence="8">The sequence shown here is derived from an EMBL/GenBank/DDBJ whole genome shotgun (WGS) entry which is preliminary data.</text>
</comment>
<keyword evidence="4" id="KW-0479">Metal-binding</keyword>
<sequence length="311" mass="36029">MTEKLYNIYSVWLRERYGEKVYKIPVNIPVTCPNRDGTKGTGGCVYCGAKGGGNETLSDQLSVTEQIERNTAYIGKRYHAKKFIPYFQSFSNTYCEFSDFQKWVREAIRPDVVEISISTRPDCITDEQLKFLETIKTEQALDVTIELGLQSVNQETLKTIKRGHTLAEYEQAIDRIKAAGLLSCTHMILDLPWDREEDVINGAELLSRKGTNFVKCHSLYIEKGTVLKQWYDEKILTLFTKDDYIARAILFLEHLDPEIVVQRLIGRVPKEDSVITNWNTSWWKIKDELEAQMKQENNYQGRKFTGMNNKR</sequence>
<evidence type="ECO:0000259" key="7">
    <source>
        <dbReference type="PROSITE" id="PS51918"/>
    </source>
</evidence>
<reference evidence="8 9" key="1">
    <citation type="journal article" date="2020" name="mSystems">
        <title>Defining Genomic and Predicted Metabolic Features of the Acetobacterium Genus.</title>
        <authorList>
            <person name="Ross D.E."/>
            <person name="Marshall C.W."/>
            <person name="Gulliver D."/>
            <person name="May H.D."/>
            <person name="Norman R.S."/>
        </authorList>
    </citation>
    <scope>NUCLEOTIDE SEQUENCE [LARGE SCALE GENOMIC DNA]</scope>
    <source>
        <strain evidence="8 9">DSM 4132</strain>
    </source>
</reference>
<keyword evidence="5" id="KW-0408">Iron</keyword>
<dbReference type="SUPFAM" id="SSF102114">
    <property type="entry name" value="Radical SAM enzymes"/>
    <property type="match status" value="1"/>
</dbReference>
<dbReference type="InterPro" id="IPR039661">
    <property type="entry name" value="ELP3"/>
</dbReference>
<dbReference type="EMBL" id="WJBE01000003">
    <property type="protein sequence ID" value="MBC3898969.1"/>
    <property type="molecule type" value="Genomic_DNA"/>
</dbReference>
<dbReference type="RefSeq" id="WP_186893551.1">
    <property type="nucleotide sequence ID" value="NZ_WJBE01000003.1"/>
</dbReference>
<organism evidence="8 9">
    <name type="scientific">Acetobacterium malicum</name>
    <dbReference type="NCBI Taxonomy" id="52692"/>
    <lineage>
        <taxon>Bacteria</taxon>
        <taxon>Bacillati</taxon>
        <taxon>Bacillota</taxon>
        <taxon>Clostridia</taxon>
        <taxon>Eubacteriales</taxon>
        <taxon>Eubacteriaceae</taxon>
        <taxon>Acetobacterium</taxon>
    </lineage>
</organism>
<keyword evidence="2" id="KW-0004">4Fe-4S</keyword>
<dbReference type="Gene3D" id="3.20.20.70">
    <property type="entry name" value="Aldolase class I"/>
    <property type="match status" value="1"/>
</dbReference>
<evidence type="ECO:0000256" key="1">
    <source>
        <dbReference type="ARBA" id="ARBA00001966"/>
    </source>
</evidence>
<dbReference type="InterPro" id="IPR058240">
    <property type="entry name" value="rSAM_sf"/>
</dbReference>
<evidence type="ECO:0000313" key="9">
    <source>
        <dbReference type="Proteomes" id="UP000622405"/>
    </source>
</evidence>
<evidence type="ECO:0000313" key="8">
    <source>
        <dbReference type="EMBL" id="MBC3898969.1"/>
    </source>
</evidence>
<dbReference type="SFLD" id="SFLDG01086">
    <property type="entry name" value="elongater_protein-like"/>
    <property type="match status" value="1"/>
</dbReference>
<keyword evidence="9" id="KW-1185">Reference proteome</keyword>
<keyword evidence="3" id="KW-0949">S-adenosyl-L-methionine</keyword>
<feature type="domain" description="Radical SAM core" evidence="7">
    <location>
        <begin position="16"/>
        <end position="256"/>
    </location>
</feature>
<evidence type="ECO:0000256" key="5">
    <source>
        <dbReference type="ARBA" id="ARBA00023004"/>
    </source>
</evidence>